<evidence type="ECO:0000256" key="4">
    <source>
        <dbReference type="SAM" id="SignalP"/>
    </source>
</evidence>
<reference evidence="6" key="1">
    <citation type="submission" date="2023-03" db="EMBL/GenBank/DDBJ databases">
        <authorList>
            <person name="Steffen K."/>
            <person name="Cardenas P."/>
        </authorList>
    </citation>
    <scope>NUCLEOTIDE SEQUENCE</scope>
</reference>
<feature type="transmembrane region" description="Helical" evidence="3">
    <location>
        <begin position="370"/>
        <end position="398"/>
    </location>
</feature>
<keyword evidence="7" id="KW-1185">Reference proteome</keyword>
<dbReference type="SUPFAM" id="SSF49265">
    <property type="entry name" value="Fibronectin type III"/>
    <property type="match status" value="2"/>
</dbReference>
<proteinExistence type="predicted"/>
<dbReference type="PANTHER" id="PTHR26391">
    <property type="entry name" value="INACTIVE TYROSINE-PROTEIN KINASE 7"/>
    <property type="match status" value="1"/>
</dbReference>
<evidence type="ECO:0000313" key="7">
    <source>
        <dbReference type="Proteomes" id="UP001174909"/>
    </source>
</evidence>
<organism evidence="6 7">
    <name type="scientific">Geodia barretti</name>
    <name type="common">Barrett's horny sponge</name>
    <dbReference type="NCBI Taxonomy" id="519541"/>
    <lineage>
        <taxon>Eukaryota</taxon>
        <taxon>Metazoa</taxon>
        <taxon>Porifera</taxon>
        <taxon>Demospongiae</taxon>
        <taxon>Heteroscleromorpha</taxon>
        <taxon>Tetractinellida</taxon>
        <taxon>Astrophorina</taxon>
        <taxon>Geodiidae</taxon>
        <taxon>Geodia</taxon>
    </lineage>
</organism>
<feature type="signal peptide" evidence="4">
    <location>
        <begin position="1"/>
        <end position="22"/>
    </location>
</feature>
<keyword evidence="3" id="KW-0472">Membrane</keyword>
<gene>
    <name evidence="6" type="ORF">GBAR_LOCUS2917</name>
</gene>
<keyword evidence="1" id="KW-0677">Repeat</keyword>
<evidence type="ECO:0000256" key="3">
    <source>
        <dbReference type="SAM" id="Phobius"/>
    </source>
</evidence>
<feature type="compositionally biased region" description="Polar residues" evidence="2">
    <location>
        <begin position="477"/>
        <end position="489"/>
    </location>
</feature>
<feature type="domain" description="Fibronectin type-III" evidence="5">
    <location>
        <begin position="28"/>
        <end position="126"/>
    </location>
</feature>
<keyword evidence="3" id="KW-0812">Transmembrane</keyword>
<keyword evidence="4" id="KW-0732">Signal</keyword>
<sequence>MANSFLLTAFLVLLLELVSTTAQVPSGAPRDVAASAVSSQAIRVTWSDVPTDERNGTLQYYQVVYEQSAFPEAPLSGTAEVAADREDELTIESLEEHVEYTVRVRASNEEGYGPFSSPVSVTTYQDVPSSPPQNLLLSSQQPHQLLLTWDRPPAININGPLLFYSLRYHRIGYDDFIFDSVNSSSEAMVLSRLHSYATYEVFLAASTVNGTGPFARQTGQTIESAPESPPQNFTANSSTPYTIVMEWRPPDESEWNGILRGYRLRYSETVSVDSSPEVYTWLEIQISSANQTTFTLHGLCPSTVYCIQIAAVTVESGPYTSPLYIETLEGPTTSGNGSDTNRTINGGGDLENATIPLNETVITRRDSVSAIIAGSVVATVVCLTLVGVAFSLGVAAILRQKRRKKNFSLAAYFTAPMSGDPLHQQQIHSQGDEVSTGLTFTNPSALSFELQPNPSYDHPLPSLPPPPSTTATEGELTPSTENEGRTLSSSSVMIADNPQYRQFSSQQLRNRSTGGMAGVIISAPEVSEGDYDYPATFRVLAQTPENDPYSDTRTISDQSEDPPYATVT</sequence>
<dbReference type="CDD" id="cd00063">
    <property type="entry name" value="FN3"/>
    <property type="match status" value="3"/>
</dbReference>
<protein>
    <submittedName>
        <fullName evidence="6">Neogenin</fullName>
    </submittedName>
</protein>
<dbReference type="SMART" id="SM00060">
    <property type="entry name" value="FN3"/>
    <property type="match status" value="3"/>
</dbReference>
<dbReference type="Pfam" id="PF00041">
    <property type="entry name" value="fn3"/>
    <property type="match status" value="3"/>
</dbReference>
<name>A0AA35R2X9_GEOBA</name>
<feature type="region of interest" description="Disordered" evidence="2">
    <location>
        <begin position="540"/>
        <end position="568"/>
    </location>
</feature>
<feature type="domain" description="Fibronectin type-III" evidence="5">
    <location>
        <begin position="131"/>
        <end position="227"/>
    </location>
</feature>
<evidence type="ECO:0000256" key="2">
    <source>
        <dbReference type="SAM" id="MobiDB-lite"/>
    </source>
</evidence>
<evidence type="ECO:0000256" key="1">
    <source>
        <dbReference type="ARBA" id="ARBA00022737"/>
    </source>
</evidence>
<dbReference type="InterPro" id="IPR003961">
    <property type="entry name" value="FN3_dom"/>
</dbReference>
<dbReference type="EMBL" id="CASHTH010000400">
    <property type="protein sequence ID" value="CAI8000400.1"/>
    <property type="molecule type" value="Genomic_DNA"/>
</dbReference>
<dbReference type="PANTHER" id="PTHR26391:SF18">
    <property type="entry name" value="PROTEIN KINASE RECEPTOR TIE-1, PUTATIVE-RELATED"/>
    <property type="match status" value="1"/>
</dbReference>
<dbReference type="AlphaFoldDB" id="A0AA35R2X9"/>
<comment type="caution">
    <text evidence="6">The sequence shown here is derived from an EMBL/GenBank/DDBJ whole genome shotgun (WGS) entry which is preliminary data.</text>
</comment>
<feature type="chain" id="PRO_5041452209" evidence="4">
    <location>
        <begin position="23"/>
        <end position="568"/>
    </location>
</feature>
<dbReference type="FunFam" id="2.60.40.10:FF:000028">
    <property type="entry name" value="Neuronal cell adhesion molecule"/>
    <property type="match status" value="1"/>
</dbReference>
<dbReference type="PROSITE" id="PS50853">
    <property type="entry name" value="FN3"/>
    <property type="match status" value="3"/>
</dbReference>
<dbReference type="Proteomes" id="UP001174909">
    <property type="component" value="Unassembled WGS sequence"/>
</dbReference>
<evidence type="ECO:0000259" key="5">
    <source>
        <dbReference type="PROSITE" id="PS50853"/>
    </source>
</evidence>
<accession>A0AA35R2X9</accession>
<feature type="domain" description="Fibronectin type-III" evidence="5">
    <location>
        <begin position="229"/>
        <end position="330"/>
    </location>
</feature>
<feature type="compositionally biased region" description="Polar residues" evidence="2">
    <location>
        <begin position="543"/>
        <end position="557"/>
    </location>
</feature>
<evidence type="ECO:0000313" key="6">
    <source>
        <dbReference type="EMBL" id="CAI8000400.1"/>
    </source>
</evidence>
<feature type="region of interest" description="Disordered" evidence="2">
    <location>
        <begin position="449"/>
        <end position="489"/>
    </location>
</feature>
<dbReference type="InterPro" id="IPR036116">
    <property type="entry name" value="FN3_sf"/>
</dbReference>
<dbReference type="InterPro" id="IPR013783">
    <property type="entry name" value="Ig-like_fold"/>
</dbReference>
<dbReference type="Gene3D" id="2.60.40.10">
    <property type="entry name" value="Immunoglobulins"/>
    <property type="match status" value="3"/>
</dbReference>
<keyword evidence="3" id="KW-1133">Transmembrane helix</keyword>